<evidence type="ECO:0000256" key="1">
    <source>
        <dbReference type="SAM" id="Phobius"/>
    </source>
</evidence>
<sequence length="98" mass="11572">MASSVVLNKPISEKYDLRLYENSEKSIVKIQTHVRGRLARKSLKNLKEQQRRKDRKEEQQILGIFLSISVLSAVYYFHTHRPLLAGRDIKPINQRHFN</sequence>
<dbReference type="InterPro" id="IPR000048">
    <property type="entry name" value="IQ_motif_EF-hand-BS"/>
</dbReference>
<organism evidence="2">
    <name type="scientific">Candidatus Kentrum sp. SD</name>
    <dbReference type="NCBI Taxonomy" id="2126332"/>
    <lineage>
        <taxon>Bacteria</taxon>
        <taxon>Pseudomonadati</taxon>
        <taxon>Pseudomonadota</taxon>
        <taxon>Gammaproteobacteria</taxon>
        <taxon>Candidatus Kentrum</taxon>
    </lineage>
</organism>
<gene>
    <name evidence="3" type="ORF">BECKSD772E_GA0070983_12313</name>
    <name evidence="2" type="ORF">BECKSD772F_GA0070984_13521</name>
</gene>
<keyword evidence="1" id="KW-1133">Transmembrane helix</keyword>
<keyword evidence="1" id="KW-0472">Membrane</keyword>
<protein>
    <submittedName>
        <fullName evidence="2">IQ calmodulin-binding motif-containing protein</fullName>
    </submittedName>
</protein>
<dbReference type="Gene3D" id="1.20.5.190">
    <property type="match status" value="1"/>
</dbReference>
<dbReference type="AlphaFoldDB" id="A0A450Z000"/>
<dbReference type="EMBL" id="CAADFU010000231">
    <property type="protein sequence ID" value="VFK49754.1"/>
    <property type="molecule type" value="Genomic_DNA"/>
</dbReference>
<evidence type="ECO:0000313" key="2">
    <source>
        <dbReference type="EMBL" id="VFK47072.1"/>
    </source>
</evidence>
<name>A0A450Z000_9GAMM</name>
<keyword evidence="1" id="KW-0812">Transmembrane</keyword>
<dbReference type="PROSITE" id="PS50096">
    <property type="entry name" value="IQ"/>
    <property type="match status" value="1"/>
</dbReference>
<dbReference type="Pfam" id="PF00612">
    <property type="entry name" value="IQ"/>
    <property type="match status" value="1"/>
</dbReference>
<accession>A0A450Z000</accession>
<proteinExistence type="predicted"/>
<evidence type="ECO:0000313" key="3">
    <source>
        <dbReference type="EMBL" id="VFK49754.1"/>
    </source>
</evidence>
<reference evidence="2" key="1">
    <citation type="submission" date="2019-02" db="EMBL/GenBank/DDBJ databases">
        <authorList>
            <person name="Gruber-Vodicka R. H."/>
            <person name="Seah K. B. B."/>
        </authorList>
    </citation>
    <scope>NUCLEOTIDE SEQUENCE</scope>
    <source>
        <strain evidence="3">BECK_S1320</strain>
        <strain evidence="2">BECK_S1321</strain>
    </source>
</reference>
<dbReference type="EMBL" id="CAADFR010000352">
    <property type="protein sequence ID" value="VFK47072.1"/>
    <property type="molecule type" value="Genomic_DNA"/>
</dbReference>
<feature type="transmembrane region" description="Helical" evidence="1">
    <location>
        <begin position="61"/>
        <end position="78"/>
    </location>
</feature>